<dbReference type="AlphaFoldDB" id="A0A1X0N589"/>
<feature type="transmembrane region" description="Helical" evidence="1">
    <location>
        <begin position="121"/>
        <end position="144"/>
    </location>
</feature>
<feature type="transmembrane region" description="Helical" evidence="1">
    <location>
        <begin position="21"/>
        <end position="38"/>
    </location>
</feature>
<sequence length="148" mass="16778">MFFGENRKAFLEFLRNLTPQALFLTLAFIFGSPLDLSLERDSFDFTYEGVRRTIPYLFSLLVFIGACLANITLFIESALVSPARLKKLTDRITRLHPGFFRRIKLNARATWRHNKSGYLEVFLVLLISQTAFIAVVVVAARAALDSTG</sequence>
<organism evidence="2 3">
    <name type="scientific">Pseudomonas floridensis</name>
    <dbReference type="NCBI Taxonomy" id="1958950"/>
    <lineage>
        <taxon>Bacteria</taxon>
        <taxon>Pseudomonadati</taxon>
        <taxon>Pseudomonadota</taxon>
        <taxon>Gammaproteobacteria</taxon>
        <taxon>Pseudomonadales</taxon>
        <taxon>Pseudomonadaceae</taxon>
        <taxon>Pseudomonas</taxon>
    </lineage>
</organism>
<evidence type="ECO:0000313" key="2">
    <source>
        <dbReference type="EMBL" id="ORC58077.1"/>
    </source>
</evidence>
<keyword evidence="1" id="KW-1133">Transmembrane helix</keyword>
<keyword evidence="1" id="KW-0472">Membrane</keyword>
<dbReference type="OrthoDB" id="9256313at2"/>
<accession>A0A1X0N589</accession>
<name>A0A1X0N589_9PSED</name>
<dbReference type="RefSeq" id="WP_083184058.1">
    <property type="nucleotide sequence ID" value="NZ_CBCRZR010000004.1"/>
</dbReference>
<gene>
    <name evidence="2" type="ORF">BZK31_16725</name>
</gene>
<evidence type="ECO:0000256" key="1">
    <source>
        <dbReference type="SAM" id="Phobius"/>
    </source>
</evidence>
<protein>
    <submittedName>
        <fullName evidence="2">Uncharacterized protein</fullName>
    </submittedName>
</protein>
<evidence type="ECO:0000313" key="3">
    <source>
        <dbReference type="Proteomes" id="UP000192815"/>
    </source>
</evidence>
<dbReference type="Proteomes" id="UP000192815">
    <property type="component" value="Unassembled WGS sequence"/>
</dbReference>
<dbReference type="EMBL" id="MUIO01000067">
    <property type="protein sequence ID" value="ORC58077.1"/>
    <property type="molecule type" value="Genomic_DNA"/>
</dbReference>
<comment type="caution">
    <text evidence="2">The sequence shown here is derived from an EMBL/GenBank/DDBJ whole genome shotgun (WGS) entry which is preliminary data.</text>
</comment>
<reference evidence="3" key="1">
    <citation type="submission" date="2017-02" db="EMBL/GenBank/DDBJ databases">
        <title>Pseudomonas floridae sp. nov., a novel pathogenic bacterial species isolated from tomato.</title>
        <authorList>
            <person name="Timilsina S."/>
            <person name="Vallad G.E."/>
            <person name="Jones J.B."/>
        </authorList>
    </citation>
    <scope>NUCLEOTIDE SEQUENCE [LARGE SCALE GENOMIC DNA]</scope>
    <source>
        <strain evidence="3">GEV388</strain>
    </source>
</reference>
<proteinExistence type="predicted"/>
<keyword evidence="1" id="KW-0812">Transmembrane</keyword>
<keyword evidence="3" id="KW-1185">Reference proteome</keyword>
<feature type="transmembrane region" description="Helical" evidence="1">
    <location>
        <begin position="58"/>
        <end position="81"/>
    </location>
</feature>